<reference evidence="1" key="1">
    <citation type="submission" date="2018-02" db="EMBL/GenBank/DDBJ databases">
        <title>Rhizophora mucronata_Transcriptome.</title>
        <authorList>
            <person name="Meera S.P."/>
            <person name="Sreeshan A."/>
            <person name="Augustine A."/>
        </authorList>
    </citation>
    <scope>NUCLEOTIDE SEQUENCE</scope>
    <source>
        <tissue evidence="1">Leaf</tissue>
    </source>
</reference>
<organism evidence="1">
    <name type="scientific">Rhizophora mucronata</name>
    <name type="common">Asiatic mangrove</name>
    <dbReference type="NCBI Taxonomy" id="61149"/>
    <lineage>
        <taxon>Eukaryota</taxon>
        <taxon>Viridiplantae</taxon>
        <taxon>Streptophyta</taxon>
        <taxon>Embryophyta</taxon>
        <taxon>Tracheophyta</taxon>
        <taxon>Spermatophyta</taxon>
        <taxon>Magnoliopsida</taxon>
        <taxon>eudicotyledons</taxon>
        <taxon>Gunneridae</taxon>
        <taxon>Pentapetalae</taxon>
        <taxon>rosids</taxon>
        <taxon>fabids</taxon>
        <taxon>Malpighiales</taxon>
        <taxon>Rhizophoraceae</taxon>
        <taxon>Rhizophora</taxon>
    </lineage>
</organism>
<name>A0A2P2NCB2_RHIMU</name>
<evidence type="ECO:0000313" key="1">
    <source>
        <dbReference type="EMBL" id="MBX40113.1"/>
    </source>
</evidence>
<protein>
    <submittedName>
        <fullName evidence="1">Uncharacterized protein</fullName>
    </submittedName>
</protein>
<accession>A0A2P2NCB2</accession>
<dbReference type="EMBL" id="GGEC01059629">
    <property type="protein sequence ID" value="MBX40113.1"/>
    <property type="molecule type" value="Transcribed_RNA"/>
</dbReference>
<dbReference type="AlphaFoldDB" id="A0A2P2NCB2"/>
<proteinExistence type="predicted"/>
<sequence>MPPLETEICLFRVKYFR</sequence>